<accession>M8A9Y9</accession>
<name>M8A9Y9_TRIUA</name>
<protein>
    <submittedName>
        <fullName evidence="1">Uncharacterized protein</fullName>
    </submittedName>
</protein>
<gene>
    <name evidence="1" type="ORF">TRIUR3_32647</name>
</gene>
<proteinExistence type="predicted"/>
<reference evidence="1" key="1">
    <citation type="journal article" date="2013" name="Nature">
        <title>Draft genome of the wheat A-genome progenitor Triticum urartu.</title>
        <authorList>
            <person name="Ling H.Q."/>
            <person name="Zhao S."/>
            <person name="Liu D."/>
            <person name="Wang J."/>
            <person name="Sun H."/>
            <person name="Zhang C."/>
            <person name="Fan H."/>
            <person name="Li D."/>
            <person name="Dong L."/>
            <person name="Tao Y."/>
            <person name="Gao C."/>
            <person name="Wu H."/>
            <person name="Li Y."/>
            <person name="Cui Y."/>
            <person name="Guo X."/>
            <person name="Zheng S."/>
            <person name="Wang B."/>
            <person name="Yu K."/>
            <person name="Liang Q."/>
            <person name="Yang W."/>
            <person name="Lou X."/>
            <person name="Chen J."/>
            <person name="Feng M."/>
            <person name="Jian J."/>
            <person name="Zhang X."/>
            <person name="Luo G."/>
            <person name="Jiang Y."/>
            <person name="Liu J."/>
            <person name="Wang Z."/>
            <person name="Sha Y."/>
            <person name="Zhang B."/>
            <person name="Wu H."/>
            <person name="Tang D."/>
            <person name="Shen Q."/>
            <person name="Xue P."/>
            <person name="Zou S."/>
            <person name="Wang X."/>
            <person name="Liu X."/>
            <person name="Wang F."/>
            <person name="Yang Y."/>
            <person name="An X."/>
            <person name="Dong Z."/>
            <person name="Zhang K."/>
            <person name="Zhang X."/>
            <person name="Luo M.C."/>
            <person name="Dvorak J."/>
            <person name="Tong Y."/>
            <person name="Wang J."/>
            <person name="Yang H."/>
            <person name="Li Z."/>
            <person name="Wang D."/>
            <person name="Zhang A."/>
            <person name="Wang J."/>
        </authorList>
    </citation>
    <scope>NUCLEOTIDE SEQUENCE</scope>
</reference>
<sequence>MGQGPVGGRQGWQGARWAGLLGSIERVNAPGLARALTKLKNAGGSGKSSRSGHREAMTRIRGVLTTGSRFPGDPMAVFAGGGWIGSSGRIPRKKVVGLVAAKGMEGWDIS</sequence>
<organism evidence="1">
    <name type="scientific">Triticum urartu</name>
    <name type="common">Red wild einkorn</name>
    <name type="synonym">Crithodium urartu</name>
    <dbReference type="NCBI Taxonomy" id="4572"/>
    <lineage>
        <taxon>Eukaryota</taxon>
        <taxon>Viridiplantae</taxon>
        <taxon>Streptophyta</taxon>
        <taxon>Embryophyta</taxon>
        <taxon>Tracheophyta</taxon>
        <taxon>Spermatophyta</taxon>
        <taxon>Magnoliopsida</taxon>
        <taxon>Liliopsida</taxon>
        <taxon>Poales</taxon>
        <taxon>Poaceae</taxon>
        <taxon>BOP clade</taxon>
        <taxon>Pooideae</taxon>
        <taxon>Triticodae</taxon>
        <taxon>Triticeae</taxon>
        <taxon>Triticinae</taxon>
        <taxon>Triticum</taxon>
    </lineage>
</organism>
<evidence type="ECO:0000313" key="1">
    <source>
        <dbReference type="EMBL" id="EMS61475.1"/>
    </source>
</evidence>
<dbReference type="EMBL" id="KD095344">
    <property type="protein sequence ID" value="EMS61475.1"/>
    <property type="molecule type" value="Genomic_DNA"/>
</dbReference>
<dbReference type="AlphaFoldDB" id="M8A9Y9"/>